<dbReference type="AlphaFoldDB" id="A0A7X5USS7"/>
<evidence type="ECO:0000313" key="2">
    <source>
        <dbReference type="Proteomes" id="UP000545493"/>
    </source>
</evidence>
<proteinExistence type="predicted"/>
<organism evidence="1 2">
    <name type="scientific">Saccharomonospora amisosensis</name>
    <dbReference type="NCBI Taxonomy" id="1128677"/>
    <lineage>
        <taxon>Bacteria</taxon>
        <taxon>Bacillati</taxon>
        <taxon>Actinomycetota</taxon>
        <taxon>Actinomycetes</taxon>
        <taxon>Pseudonocardiales</taxon>
        <taxon>Pseudonocardiaceae</taxon>
        <taxon>Saccharomonospora</taxon>
    </lineage>
</organism>
<accession>A0A7X5USS7</accession>
<reference evidence="1 2" key="1">
    <citation type="submission" date="2020-03" db="EMBL/GenBank/DDBJ databases">
        <title>Sequencing the genomes of 1000 actinobacteria strains.</title>
        <authorList>
            <person name="Klenk H.-P."/>
        </authorList>
    </citation>
    <scope>NUCLEOTIDE SEQUENCE [LARGE SCALE GENOMIC DNA]</scope>
    <source>
        <strain evidence="1 2">DSM 45685</strain>
    </source>
</reference>
<protein>
    <submittedName>
        <fullName evidence="1">Uncharacterized protein</fullName>
    </submittedName>
</protein>
<dbReference type="EMBL" id="JAAOYM010000001">
    <property type="protein sequence ID" value="NIJ13222.1"/>
    <property type="molecule type" value="Genomic_DNA"/>
</dbReference>
<comment type="caution">
    <text evidence="1">The sequence shown here is derived from an EMBL/GenBank/DDBJ whole genome shotgun (WGS) entry which is preliminary data.</text>
</comment>
<evidence type="ECO:0000313" key="1">
    <source>
        <dbReference type="EMBL" id="NIJ13222.1"/>
    </source>
</evidence>
<dbReference type="Proteomes" id="UP000545493">
    <property type="component" value="Unassembled WGS sequence"/>
</dbReference>
<keyword evidence="2" id="KW-1185">Reference proteome</keyword>
<name>A0A7X5USS7_9PSEU</name>
<sequence>MKPHRDSLAYTVGSFLPWKWRLSRQPHGAGIDYPALRETPALTLSAKPACAPARKLRRDDSA</sequence>
<gene>
    <name evidence="1" type="ORF">FHU38_003566</name>
</gene>